<evidence type="ECO:0000256" key="3">
    <source>
        <dbReference type="ARBA" id="ARBA00023157"/>
    </source>
</evidence>
<dbReference type="PANTHER" id="PTHR23345:SF15">
    <property type="entry name" value="VITELLOGENIN 1-RELATED"/>
    <property type="match status" value="1"/>
</dbReference>
<keyword evidence="9" id="KW-1185">Reference proteome</keyword>
<accession>A0A068YAU4</accession>
<dbReference type="GO" id="GO:0005319">
    <property type="term" value="F:lipid transporter activity"/>
    <property type="evidence" value="ECO:0007669"/>
    <property type="project" value="InterPro"/>
</dbReference>
<evidence type="ECO:0000259" key="7">
    <source>
        <dbReference type="PROSITE" id="PS51211"/>
    </source>
</evidence>
<dbReference type="OrthoDB" id="6233594at2759"/>
<dbReference type="Gene3D" id="2.30.230.10">
    <property type="entry name" value="Lipovitellin, beta-sheet shell regions, chain A"/>
    <property type="match status" value="1"/>
</dbReference>
<feature type="chain" id="PRO_5006535468" evidence="6">
    <location>
        <begin position="21"/>
        <end position="3082"/>
    </location>
</feature>
<dbReference type="PANTHER" id="PTHR23345">
    <property type="entry name" value="VITELLOGENIN-RELATED"/>
    <property type="match status" value="1"/>
</dbReference>
<feature type="signal peptide" evidence="6">
    <location>
        <begin position="1"/>
        <end position="20"/>
    </location>
</feature>
<keyword evidence="4" id="KW-0325">Glycoprotein</keyword>
<evidence type="ECO:0000256" key="6">
    <source>
        <dbReference type="SAM" id="SignalP"/>
    </source>
</evidence>
<dbReference type="SUPFAM" id="SSF56968">
    <property type="entry name" value="Lipovitellin-phosvitin complex, beta-sheet shell regions"/>
    <property type="match status" value="2"/>
</dbReference>
<feature type="domain" description="Vitellogenin" evidence="7">
    <location>
        <begin position="44"/>
        <end position="657"/>
    </location>
</feature>
<protein>
    <submittedName>
        <fullName evidence="8">Lipid transport protein N terminal</fullName>
    </submittedName>
</protein>
<dbReference type="eggNOG" id="KOG4338">
    <property type="taxonomic scope" value="Eukaryota"/>
</dbReference>
<dbReference type="OMA" id="GWEANIT"/>
<dbReference type="InterPro" id="IPR015816">
    <property type="entry name" value="Vitellinogen_b-sht_N"/>
</dbReference>
<dbReference type="Proteomes" id="UP000017246">
    <property type="component" value="Unassembled WGS sequence"/>
</dbReference>
<name>A0A068YAU4_ECHMU</name>
<dbReference type="SMART" id="SM00638">
    <property type="entry name" value="LPD_N"/>
    <property type="match status" value="1"/>
</dbReference>
<evidence type="ECO:0000256" key="2">
    <source>
        <dbReference type="ARBA" id="ARBA00022761"/>
    </source>
</evidence>
<keyword evidence="1 6" id="KW-0732">Signal</keyword>
<dbReference type="Pfam" id="PF01347">
    <property type="entry name" value="Vitellogenin_N"/>
    <property type="match status" value="1"/>
</dbReference>
<evidence type="ECO:0000256" key="1">
    <source>
        <dbReference type="ARBA" id="ARBA00022729"/>
    </source>
</evidence>
<proteinExistence type="predicted"/>
<evidence type="ECO:0000313" key="9">
    <source>
        <dbReference type="Proteomes" id="UP000017246"/>
    </source>
</evidence>
<dbReference type="SUPFAM" id="SSF48431">
    <property type="entry name" value="Lipovitellin-phosvitin complex, superhelical domain"/>
    <property type="match status" value="1"/>
</dbReference>
<evidence type="ECO:0000256" key="5">
    <source>
        <dbReference type="PROSITE-ProRule" id="PRU00557"/>
    </source>
</evidence>
<dbReference type="EMBL" id="LN902843">
    <property type="protein sequence ID" value="CDS39339.1"/>
    <property type="molecule type" value="Genomic_DNA"/>
</dbReference>
<dbReference type="InterPro" id="IPR050733">
    <property type="entry name" value="Vitellogenin/Apolipophorin"/>
</dbReference>
<keyword evidence="2" id="KW-0758">Storage protein</keyword>
<dbReference type="InterPro" id="IPR011030">
    <property type="entry name" value="Lipovitellin_superhlx_dom"/>
</dbReference>
<evidence type="ECO:0000313" key="8">
    <source>
        <dbReference type="EMBL" id="CDS39339.1"/>
    </source>
</evidence>
<dbReference type="STRING" id="6211.A0A068YAU4"/>
<dbReference type="Pfam" id="PF09172">
    <property type="entry name" value="Vit_open_b-sht"/>
    <property type="match status" value="1"/>
</dbReference>
<comment type="caution">
    <text evidence="5">Lacks conserved residue(s) required for the propagation of feature annotation.</text>
</comment>
<organism evidence="8 9">
    <name type="scientific">Echinococcus multilocularis</name>
    <name type="common">Fox tapeworm</name>
    <dbReference type="NCBI Taxonomy" id="6211"/>
    <lineage>
        <taxon>Eukaryota</taxon>
        <taxon>Metazoa</taxon>
        <taxon>Spiralia</taxon>
        <taxon>Lophotrochozoa</taxon>
        <taxon>Platyhelminthes</taxon>
        <taxon>Cestoda</taxon>
        <taxon>Eucestoda</taxon>
        <taxon>Cyclophyllidea</taxon>
        <taxon>Taeniidae</taxon>
        <taxon>Echinococcus</taxon>
    </lineage>
</organism>
<reference evidence="8" key="1">
    <citation type="journal article" date="2013" name="Nature">
        <title>The genomes of four tapeworm species reveal adaptations to parasitism.</title>
        <authorList>
            <person name="Tsai I.J."/>
            <person name="Zarowiecki M."/>
            <person name="Holroyd N."/>
            <person name="Garciarrubio A."/>
            <person name="Sanchez-Flores A."/>
            <person name="Brooks K.L."/>
            <person name="Tracey A."/>
            <person name="Bobes R.J."/>
            <person name="Fragoso G."/>
            <person name="Sciutto E."/>
            <person name="Aslett M."/>
            <person name="Beasley H."/>
            <person name="Bennett H.M."/>
            <person name="Cai J."/>
            <person name="Camicia F."/>
            <person name="Clark R."/>
            <person name="Cucher M."/>
            <person name="De Silva N."/>
            <person name="Day T.A."/>
            <person name="Deplazes P."/>
            <person name="Estrada K."/>
            <person name="Fernandez C."/>
            <person name="Holland P.W."/>
            <person name="Hou J."/>
            <person name="Hu S."/>
            <person name="Huckvale T."/>
            <person name="Hung S.S."/>
            <person name="Kamenetzky L."/>
            <person name="Keane J.A."/>
            <person name="Kiss F."/>
            <person name="Koziol U."/>
            <person name="Lambert O."/>
            <person name="Liu K."/>
            <person name="Luo X."/>
            <person name="Luo Y."/>
            <person name="Macchiaroli N."/>
            <person name="Nichol S."/>
            <person name="Paps J."/>
            <person name="Parkinson J."/>
            <person name="Pouchkina-Stantcheva N."/>
            <person name="Riddiford N."/>
            <person name="Rosenzvit M."/>
            <person name="Salinas G."/>
            <person name="Wasmuth J.D."/>
            <person name="Zamanian M."/>
            <person name="Zheng Y."/>
            <person name="Cai X."/>
            <person name="Soberon X."/>
            <person name="Olson P.D."/>
            <person name="Laclette J.P."/>
            <person name="Brehm K."/>
            <person name="Berriman M."/>
            <person name="Garciarrubio A."/>
            <person name="Bobes R.J."/>
            <person name="Fragoso G."/>
            <person name="Sanchez-Flores A."/>
            <person name="Estrada K."/>
            <person name="Cevallos M.A."/>
            <person name="Morett E."/>
            <person name="Gonzalez V."/>
            <person name="Portillo T."/>
            <person name="Ochoa-Leyva A."/>
            <person name="Jose M.V."/>
            <person name="Sciutto E."/>
            <person name="Landa A."/>
            <person name="Jimenez L."/>
            <person name="Valdes V."/>
            <person name="Carrero J.C."/>
            <person name="Larralde C."/>
            <person name="Morales-Montor J."/>
            <person name="Limon-Lason J."/>
            <person name="Soberon X."/>
            <person name="Laclette J.P."/>
        </authorList>
    </citation>
    <scope>NUCLEOTIDE SEQUENCE [LARGE SCALE GENOMIC DNA]</scope>
</reference>
<reference evidence="8" key="2">
    <citation type="submission" date="2015-11" db="EMBL/GenBank/DDBJ databases">
        <authorList>
            <person name="Zhang Y."/>
            <person name="Guo Z."/>
        </authorList>
    </citation>
    <scope>NUCLEOTIDE SEQUENCE</scope>
</reference>
<dbReference type="GO" id="GO:0045735">
    <property type="term" value="F:nutrient reservoir activity"/>
    <property type="evidence" value="ECO:0007669"/>
    <property type="project" value="UniProtKB-KW"/>
</dbReference>
<dbReference type="Gene3D" id="1.25.10.20">
    <property type="entry name" value="Vitellinogen, superhelical"/>
    <property type="match status" value="1"/>
</dbReference>
<dbReference type="InterPro" id="IPR001747">
    <property type="entry name" value="Vitellogenin_N"/>
</dbReference>
<dbReference type="PROSITE" id="PS51211">
    <property type="entry name" value="VITELLOGENIN"/>
    <property type="match status" value="1"/>
</dbReference>
<sequence>MHVLAVLIPIAPCVVTSASAGKPFEKFQCPAVCNGNNPLVDLGVLRCHRYEFKIKHRVSSAAHEASQRGLIIHGKAVISGGTDCTYELKLEDVEAFEVTSDGSQIAKLTTAAILQAKIAYFGFEEGTVTGFCPAETDDPFAWNVKAAILSHLQADLKSLKLPSESVEEDISGRCLTRYEVVRSDEEEITFDKRKPTAGCADKYDLITRLDGVFDESPSELSKNKMLNGEQECRVSLKYNKPISEISCREWIVVNGLVDYQWKKLNDIEVITRLKLISSKSSGSLTIDRSQSYVLTSLRHRESYVASKPHQSVASEGVTQMLKDVAAEKRTANARDFLMLVEYMRQCTSTKFEALKAFSYSETALSLLSDAAVHAQTEESVEFLEWCLGATHFTFPVGHMSFLPSPSLNFIKKVEQTLSKSSHKILTMVASNLLRTYCKTHPQCEEEGGVKEIMRSLESRALNYCKFGQAEDFNKVLDSLRAISNLGRVSDKSSVYPALAGCLNSPTEHDLIIRVTAAEAFRGFPEDSDVDDILLRVFTNSDEDVEVRIQAYRSWARHLTQEKLAQLHFLEQEHDKQVTSYILSHLSGIRNSNNRARQEESLLLANVDSQLMRMVENHTPNIFKQSFYKEKHVAGSQFGGSVEATVVYGPQGILPRYVDLNFTLDVLGYSVNVLELAYHSLYSESLINYLYGSGDKHSFSRERSGIDALPKAAETYGRWSPVDNRSRLSVRLFGRDLSYNDDIENPDRFARLFETRPDFIGINETVAFSTVGGIVVQVNHLLAIHQDITYYHGLNAKYGINVFLDAVCLIEVGINANEGLLGYSTEDEVQVNVPIIVTIDLLDRIRELTGFEVGLFGVDSKVTAFKINRSVKAISPAGETSAILSGGESQLLRSSPSLLKTLIGLDASLSSLRDPSTGLIMGYAVEVERFDGLFVSFIKERPSFSGLFQSVKFEVKRYSVKRSGFLGSRELIKFNYLTREMKGEWFTLATLTMPWNSTYSCSINYNSEGEFAGELNFAGWEANITGNVKQVGSSDHEVTAHLIRPDFSLSVNYQVTVGKIYILAAESTSNILPFIFKSSTEFATPTQVKHTSELQLPTHKKAILLETQMNWAPRNYVALFSLQVVKKNTKKKWTGEAVAINNLGVPHLLSYTPIYNYSLFLSVKSGQAQNTWALGSSAMRISEDSSSWIIDTQHWIHVYEAGLRVGYKRRPSHVNGFTYTLDGVMKRNKKLLLKISGNLSTDAFVVTDGHFNASLRHPLVCQGQSGKISMYLDNDGFEKKLEGEVLCGDKWVYKFKENIDVDKCHQSLHLLSANGFEFRIESPYTLQFVDGKIRVSVNSSVYIGTEHRYDVYRSFDISQNELDDWSYVRRISDGATVATTALALSNAPKFRLQVDLPTVRGFSLDSGFEVEIGGKTAIDARGLLIVDSWKRGFEFYISSGLGRFFPTTFRGSVHGLVANKSTTVKLNIQSDSKDLEQVDLFVRTHLDDEFKFKVIKSCEKDSKSGELSLLCSIHPGTPLHNFTGFLYKTQVSWTFTDEIFRVEQQGEWNGNRATPPGMPFRYGISRTMNPHTRSGEIQIYAEDTNMGKAFGYEMLEGLYMYEMEDAKGGSLELEGNVLLNWRKYLGRGVVGSQAALKAQIDKSKKGGTVEISWVLPDDNQTVVAAKVNYEVCANGFFTNANASVGETLVHQGKFEVHRKADIWEVELNARLHDFALELEYKGEFSSTPSIDMEIEVVKKKKKLLKAEVVATKNKHPHLLVYFSPAHTFKGLKCMRLKVSSQTMPQEMAIGKFDVRGFFKTEPILGDCEFSVKMGEDLRLIETRLSIKEASGSLHRERSVFRLSKDGSVLTIKVDIDSPYLPNGPIKVFTIHNCSFSSEMNYDYDFKCSKPSNYTLVLKNTKASKGITDYFVAGFDRISTGTTLMEVRVDSKHALLLNFSHHGESTGEVKLALLMNDKVVGKIEGDGSLVRNNDGFTLDLNGKITTGSDSIASMTFKISNTPSLRAIDMVLKSLTESLGEHKFILKTDAGCLLNLLPHTNKEEGYSQLKTYLLRLDDHAVGFELVNPFSSMVTFSLPSLPIPVVFRLAYDLGREKAWRTVLQVHEPIQIEVRTLLGSKEEVFLALSNKVNIIDTVDDLRLTSLVQGEKLSFVKSGCADEKEDCISILLGGDASKLAQLNLFFSMVLPKFGRIESIIVETEFTERIPRALFLTSKDRDIGFGAWVDREQDAVVTEIAWNRRQGNLLLATFGKQFFALEDLERRIDFGKEGKVYYIRTKNLRSGAVIKYLEGTFGNDNKLEIDSYLLKEPVTLAFVKDSKRKALRLHRGQGDALSTPVVELLVFKTPLDQFRTQIIITLNRNGRSFVVDAICYESVIRKTINSTISVDGKNGQMYFERIPGRRVYLNFNNNVIFGISRAFQRNAAVGSIALQYREGTVRMEAEFRASANPMKLFVSVQTAQAEAVLQGNGSSLLNIAGNLQHIYNEGEIVLDTELSTKLDEQSGAYELDGYWRAGALVELLFGGVKSLTASKIPVFMAELEENLISLVVEEASELKDLLNQTALEETWLSTVQYFKDLIVSLDGPLVTGLGNVSNATLAERIETIHNQIISVLDQMSRFIDNFDPRKLYNPERVTKVLQSIDTWARKCAKGVKRVVRLCFWIHQKTMQRFVAGIRKKLNVLKFVIKDACNTLNNACDKLSQNITEFKNLRDGVATFVSEVKESGSNVLKCGQRMMRPLLESFITSFYTPFSLYDSLDVNTFTTNLSKITVNSTAFLPLWLRTTAGIASARFAGVPLTENDLERRLSELAVVASQLRAAMRTVALIGKQLQHPSKYKSWLFLDTAGKSHIITFDKRLISFEAKVDEVLVLVYDVLKDRIAVTVEFGADGAQFTYYKNHASITVTEQGSIKKGNRESDSNTFELVGGTNLTVERTAISWQLHDEAQDITLTFYRQERILLLEVGHRWHGFLEGALGLSHRKGHPDIMISDWLKSKGRHKKWLKNLRDYCQNTAVKRYIVESLFSGLASNEEECPRAPFMQLAFISNPFCKKDDCAFSRDSIYDAHTALASCIGRGYVRNPCYDMRQRW</sequence>
<dbReference type="InterPro" id="IPR015819">
    <property type="entry name" value="Lipid_transp_b-sht_shell"/>
</dbReference>
<evidence type="ECO:0000256" key="4">
    <source>
        <dbReference type="ARBA" id="ARBA00023180"/>
    </source>
</evidence>
<gene>
    <name evidence="8" type="ORF">EmuJ_000684200</name>
</gene>
<keyword evidence="3" id="KW-1015">Disulfide bond</keyword>
<dbReference type="InterPro" id="IPR015255">
    <property type="entry name" value="Vitellinogen_open_b-sht"/>
</dbReference>